<evidence type="ECO:0000313" key="3">
    <source>
        <dbReference type="Proteomes" id="UP000184263"/>
    </source>
</evidence>
<gene>
    <name evidence="2" type="ORF">SAMN05216582_10322</name>
</gene>
<sequence>MKLRKILFAGLALGLLLPQLAGAAPAADNRPACVLMKFTDDTRYDAIETAEQLSELVMVRLLDSHRFRLMETRPLEENMERELYREKMQELQEFKTAAATHDYNALFEGPGFRENKAQSIATASVGQIVTPSITRAIGEQHKADYLIQGTIINMGIGNWWNVDYAAMSTAVNTASALAATPISVSLSGISGPLGGMLGDIEISRSGIGIECDIRLIKAATGEVLWTKRVVGLATTRGITIGAVTLGSARLSGSLYRKALEQAAGKVTEALLADVETGKLFLK</sequence>
<evidence type="ECO:0000256" key="1">
    <source>
        <dbReference type="SAM" id="SignalP"/>
    </source>
</evidence>
<evidence type="ECO:0008006" key="4">
    <source>
        <dbReference type="Google" id="ProtNLM"/>
    </source>
</evidence>
<organism evidence="2 3">
    <name type="scientific">Selenomonas ruminantium</name>
    <dbReference type="NCBI Taxonomy" id="971"/>
    <lineage>
        <taxon>Bacteria</taxon>
        <taxon>Bacillati</taxon>
        <taxon>Bacillota</taxon>
        <taxon>Negativicutes</taxon>
        <taxon>Selenomonadales</taxon>
        <taxon>Selenomonadaceae</taxon>
        <taxon>Selenomonas</taxon>
    </lineage>
</organism>
<dbReference type="OrthoDB" id="1664538at2"/>
<protein>
    <recommendedName>
        <fullName evidence="4">Curli production assembly/transport component CsgG</fullName>
    </recommendedName>
</protein>
<feature type="signal peptide" evidence="1">
    <location>
        <begin position="1"/>
        <end position="23"/>
    </location>
</feature>
<proteinExistence type="predicted"/>
<evidence type="ECO:0000313" key="2">
    <source>
        <dbReference type="EMBL" id="SHK37592.1"/>
    </source>
</evidence>
<keyword evidence="1" id="KW-0732">Signal</keyword>
<dbReference type="Proteomes" id="UP000184263">
    <property type="component" value="Unassembled WGS sequence"/>
</dbReference>
<name>A0A1M6RYH5_SELRU</name>
<dbReference type="AlphaFoldDB" id="A0A1M6RYH5"/>
<reference evidence="2 3" key="1">
    <citation type="submission" date="2016-11" db="EMBL/GenBank/DDBJ databases">
        <authorList>
            <person name="Jaros S."/>
            <person name="Januszkiewicz K."/>
            <person name="Wedrychowicz H."/>
        </authorList>
    </citation>
    <scope>NUCLEOTIDE SEQUENCE [LARGE SCALE GENOMIC DNA]</scope>
    <source>
        <strain evidence="2 3">HD4</strain>
    </source>
</reference>
<feature type="chain" id="PRO_5039727570" description="Curli production assembly/transport component CsgG" evidence="1">
    <location>
        <begin position="24"/>
        <end position="282"/>
    </location>
</feature>
<dbReference type="EMBL" id="FRBC01000003">
    <property type="protein sequence ID" value="SHK37592.1"/>
    <property type="molecule type" value="Genomic_DNA"/>
</dbReference>
<accession>A0A1M6RYH5</accession>
<dbReference type="RefSeq" id="WP_073088160.1">
    <property type="nucleotide sequence ID" value="NZ_FRBC01000003.1"/>
</dbReference>